<keyword evidence="1 4" id="KW-0808">Transferase</keyword>
<evidence type="ECO:0000313" key="4">
    <source>
        <dbReference type="EMBL" id="TGE37088.1"/>
    </source>
</evidence>
<dbReference type="PANTHER" id="PTHR43420">
    <property type="entry name" value="ACETYLTRANSFERASE"/>
    <property type="match status" value="1"/>
</dbReference>
<dbReference type="OrthoDB" id="4228396at2"/>
<dbReference type="EMBL" id="SPQQ01000006">
    <property type="protein sequence ID" value="TGE37088.1"/>
    <property type="molecule type" value="Genomic_DNA"/>
</dbReference>
<name>A0A4Z0R2U4_9FIRM</name>
<dbReference type="PANTHER" id="PTHR43420:SF12">
    <property type="entry name" value="N-ACETYLTRANSFERASE DOMAIN-CONTAINING PROTEIN"/>
    <property type="match status" value="1"/>
</dbReference>
<evidence type="ECO:0000259" key="3">
    <source>
        <dbReference type="PROSITE" id="PS51186"/>
    </source>
</evidence>
<dbReference type="AlphaFoldDB" id="A0A4Z0R2U4"/>
<protein>
    <submittedName>
        <fullName evidence="4">GNAT family N-acetyltransferase</fullName>
    </submittedName>
</protein>
<dbReference type="PROSITE" id="PS51186">
    <property type="entry name" value="GNAT"/>
    <property type="match status" value="1"/>
</dbReference>
<sequence>MTEIWNRCWRGYYYDMWFTPDQMRAWLDLTQVSPQHSMAIFVDDQIAGFALLSLEGVDGWIAGTCIDPNYRRKGLFTALMRLELDVARRLGLKRVYLEVLEQNPALKIYQSLGFTQIRQLNIYRVHKNNENSKRTMDTCPLDLIPLETYFYNRRGLFKPAWQRREGYLKRHVNTFALINSSGSAGVLFGGDKITLVLDAWSTTVVGATDVIATITKRSKTSWSLTNQPDDEITRLCNSRGVYPSAKQYEMCVELT</sequence>
<dbReference type="InterPro" id="IPR000182">
    <property type="entry name" value="GNAT_dom"/>
</dbReference>
<dbReference type="GO" id="GO:0016747">
    <property type="term" value="F:acyltransferase activity, transferring groups other than amino-acyl groups"/>
    <property type="evidence" value="ECO:0007669"/>
    <property type="project" value="InterPro"/>
</dbReference>
<accession>A0A4Z0R2U4</accession>
<proteinExistence type="predicted"/>
<evidence type="ECO:0000256" key="2">
    <source>
        <dbReference type="ARBA" id="ARBA00023315"/>
    </source>
</evidence>
<dbReference type="Gene3D" id="3.40.630.30">
    <property type="match status" value="1"/>
</dbReference>
<comment type="caution">
    <text evidence="4">The sequence shown here is derived from an EMBL/GenBank/DDBJ whole genome shotgun (WGS) entry which is preliminary data.</text>
</comment>
<reference evidence="4 5" key="1">
    <citation type="submission" date="2019-03" db="EMBL/GenBank/DDBJ databases">
        <title>Draft Genome Sequence of Desulfosporosinus fructosivorans Strain 63.6F, Isolated from Marine Sediment in the Baltic Sea.</title>
        <authorList>
            <person name="Hausmann B."/>
            <person name="Vandieken V."/>
            <person name="Pjevac P."/>
            <person name="Schreck K."/>
            <person name="Herbold C.W."/>
            <person name="Loy A."/>
        </authorList>
    </citation>
    <scope>NUCLEOTIDE SEQUENCE [LARGE SCALE GENOMIC DNA]</scope>
    <source>
        <strain evidence="4 5">63.6F</strain>
    </source>
</reference>
<keyword evidence="5" id="KW-1185">Reference proteome</keyword>
<feature type="domain" description="N-acetyltransferase" evidence="3">
    <location>
        <begin position="1"/>
        <end position="142"/>
    </location>
</feature>
<evidence type="ECO:0000313" key="5">
    <source>
        <dbReference type="Proteomes" id="UP000298460"/>
    </source>
</evidence>
<dbReference type="Pfam" id="PF00583">
    <property type="entry name" value="Acetyltransf_1"/>
    <property type="match status" value="1"/>
</dbReference>
<dbReference type="InterPro" id="IPR050680">
    <property type="entry name" value="YpeA/RimI_acetyltransf"/>
</dbReference>
<dbReference type="Proteomes" id="UP000298460">
    <property type="component" value="Unassembled WGS sequence"/>
</dbReference>
<evidence type="ECO:0000256" key="1">
    <source>
        <dbReference type="ARBA" id="ARBA00022679"/>
    </source>
</evidence>
<dbReference type="InterPro" id="IPR016181">
    <property type="entry name" value="Acyl_CoA_acyltransferase"/>
</dbReference>
<organism evidence="4 5">
    <name type="scientific">Desulfosporosinus fructosivorans</name>
    <dbReference type="NCBI Taxonomy" id="2018669"/>
    <lineage>
        <taxon>Bacteria</taxon>
        <taxon>Bacillati</taxon>
        <taxon>Bacillota</taxon>
        <taxon>Clostridia</taxon>
        <taxon>Eubacteriales</taxon>
        <taxon>Desulfitobacteriaceae</taxon>
        <taxon>Desulfosporosinus</taxon>
    </lineage>
</organism>
<gene>
    <name evidence="4" type="ORF">E4K67_17760</name>
</gene>
<dbReference type="SUPFAM" id="SSF55729">
    <property type="entry name" value="Acyl-CoA N-acyltransferases (Nat)"/>
    <property type="match status" value="1"/>
</dbReference>
<keyword evidence="2" id="KW-0012">Acyltransferase</keyword>
<dbReference type="CDD" id="cd04301">
    <property type="entry name" value="NAT_SF"/>
    <property type="match status" value="1"/>
</dbReference>